<comment type="caution">
    <text evidence="16">The sequence shown here is derived from an EMBL/GenBank/DDBJ whole genome shotgun (WGS) entry which is preliminary data.</text>
</comment>
<evidence type="ECO:0000256" key="9">
    <source>
        <dbReference type="ARBA" id="ARBA00023012"/>
    </source>
</evidence>
<reference evidence="16" key="1">
    <citation type="journal article" date="2018" name="Int. J. Syst. Evol. Microbiol.">
        <title>Carboxylicivirga sediminis sp. nov., isolated from coastal sediment.</title>
        <authorList>
            <person name="Wang F.Q."/>
            <person name="Ren L.H."/>
            <person name="Zou R.J."/>
            <person name="Sun Y.Z."/>
            <person name="Liu X.J."/>
            <person name="Jiang F."/>
            <person name="Liu L.J."/>
        </authorList>
    </citation>
    <scope>NUCLEOTIDE SEQUENCE</scope>
    <source>
        <strain evidence="16">JR1</strain>
    </source>
</reference>
<dbReference type="Pfam" id="PF00512">
    <property type="entry name" value="HisKA"/>
    <property type="match status" value="1"/>
</dbReference>
<dbReference type="InterPro" id="IPR013655">
    <property type="entry name" value="PAS_fold_3"/>
</dbReference>
<dbReference type="SUPFAM" id="SSF55785">
    <property type="entry name" value="PYP-like sensor domain (PAS domain)"/>
    <property type="match status" value="1"/>
</dbReference>
<keyword evidence="5" id="KW-0808">Transferase</keyword>
<evidence type="ECO:0000256" key="11">
    <source>
        <dbReference type="ARBA" id="ARBA00023306"/>
    </source>
</evidence>
<evidence type="ECO:0000256" key="4">
    <source>
        <dbReference type="ARBA" id="ARBA00022553"/>
    </source>
</evidence>
<dbReference type="RefSeq" id="WP_212188509.1">
    <property type="nucleotide sequence ID" value="NZ_JAGTAR010000003.1"/>
</dbReference>
<gene>
    <name evidence="16" type="ORF">KDU71_03480</name>
</gene>
<feature type="domain" description="PAS" evidence="14">
    <location>
        <begin position="378"/>
        <end position="419"/>
    </location>
</feature>
<dbReference type="EC" id="2.7.13.3" evidence="3"/>
<dbReference type="GO" id="GO:0000155">
    <property type="term" value="F:phosphorelay sensor kinase activity"/>
    <property type="evidence" value="ECO:0007669"/>
    <property type="project" value="InterPro"/>
</dbReference>
<dbReference type="Proteomes" id="UP000679220">
    <property type="component" value="Unassembled WGS sequence"/>
</dbReference>
<organism evidence="16 17">
    <name type="scientific">Carboxylicivirga sediminis</name>
    <dbReference type="NCBI Taxonomy" id="2006564"/>
    <lineage>
        <taxon>Bacteria</taxon>
        <taxon>Pseudomonadati</taxon>
        <taxon>Bacteroidota</taxon>
        <taxon>Bacteroidia</taxon>
        <taxon>Marinilabiliales</taxon>
        <taxon>Marinilabiliaceae</taxon>
        <taxon>Carboxylicivirga</taxon>
    </lineage>
</organism>
<dbReference type="SMART" id="SM00388">
    <property type="entry name" value="HisKA"/>
    <property type="match status" value="1"/>
</dbReference>
<comment type="catalytic activity">
    <reaction evidence="1">
        <text>ATP + protein L-histidine = ADP + protein N-phospho-L-histidine.</text>
        <dbReference type="EC" id="2.7.13.3"/>
    </reaction>
</comment>
<evidence type="ECO:0000256" key="10">
    <source>
        <dbReference type="ARBA" id="ARBA00023136"/>
    </source>
</evidence>
<dbReference type="FunFam" id="1.10.287.130:FF:000038">
    <property type="entry name" value="Sensory transduction histidine kinase"/>
    <property type="match status" value="1"/>
</dbReference>
<dbReference type="CDD" id="cd00082">
    <property type="entry name" value="HisKA"/>
    <property type="match status" value="1"/>
</dbReference>
<evidence type="ECO:0000256" key="7">
    <source>
        <dbReference type="ARBA" id="ARBA00022777"/>
    </source>
</evidence>
<feature type="domain" description="PAC" evidence="15">
    <location>
        <begin position="455"/>
        <end position="507"/>
    </location>
</feature>
<dbReference type="Gene3D" id="3.30.450.20">
    <property type="entry name" value="PAS domain"/>
    <property type="match status" value="1"/>
</dbReference>
<dbReference type="InterPro" id="IPR035965">
    <property type="entry name" value="PAS-like_dom_sf"/>
</dbReference>
<dbReference type="InterPro" id="IPR000014">
    <property type="entry name" value="PAS"/>
</dbReference>
<dbReference type="PANTHER" id="PTHR43711:SF1">
    <property type="entry name" value="HISTIDINE KINASE 1"/>
    <property type="match status" value="1"/>
</dbReference>
<evidence type="ECO:0000256" key="5">
    <source>
        <dbReference type="ARBA" id="ARBA00022679"/>
    </source>
</evidence>
<evidence type="ECO:0000256" key="12">
    <source>
        <dbReference type="SAM" id="Phobius"/>
    </source>
</evidence>
<reference evidence="16" key="2">
    <citation type="submission" date="2021-04" db="EMBL/GenBank/DDBJ databases">
        <authorList>
            <person name="Zhang T."/>
            <person name="Zhang Y."/>
            <person name="Lu D."/>
            <person name="Zuo D."/>
            <person name="Du Z."/>
        </authorList>
    </citation>
    <scope>NUCLEOTIDE SEQUENCE</scope>
    <source>
        <strain evidence="16">JR1</strain>
    </source>
</reference>
<dbReference type="FunFam" id="3.30.565.10:FF:000010">
    <property type="entry name" value="Sensor histidine kinase RcsC"/>
    <property type="match status" value="1"/>
</dbReference>
<dbReference type="SUPFAM" id="SSF47384">
    <property type="entry name" value="Homodimeric domain of signal transducing histidine kinase"/>
    <property type="match status" value="1"/>
</dbReference>
<keyword evidence="8" id="KW-0067">ATP-binding</keyword>
<evidence type="ECO:0000313" key="16">
    <source>
        <dbReference type="EMBL" id="MBR8534608.1"/>
    </source>
</evidence>
<keyword evidence="17" id="KW-1185">Reference proteome</keyword>
<evidence type="ECO:0000256" key="6">
    <source>
        <dbReference type="ARBA" id="ARBA00022741"/>
    </source>
</evidence>
<evidence type="ECO:0000256" key="3">
    <source>
        <dbReference type="ARBA" id="ARBA00012438"/>
    </source>
</evidence>
<dbReference type="InterPro" id="IPR050736">
    <property type="entry name" value="Sensor_HK_Regulatory"/>
</dbReference>
<evidence type="ECO:0000256" key="2">
    <source>
        <dbReference type="ARBA" id="ARBA00004370"/>
    </source>
</evidence>
<keyword evidence="7" id="KW-0418">Kinase</keyword>
<keyword evidence="12" id="KW-0812">Transmembrane</keyword>
<keyword evidence="10 12" id="KW-0472">Membrane</keyword>
<dbReference type="InterPro" id="IPR005467">
    <property type="entry name" value="His_kinase_dom"/>
</dbReference>
<dbReference type="InterPro" id="IPR003661">
    <property type="entry name" value="HisK_dim/P_dom"/>
</dbReference>
<dbReference type="InterPro" id="IPR036890">
    <property type="entry name" value="HATPase_C_sf"/>
</dbReference>
<sequence>MLINQTKSLAAILLILIGQLLNLTAHAEELKEILVLNSYHIGFKWTADINRAISEHFESEESVRIFYEFMDSKRFNTDEYFEALYQQYFIKYKGHKIDGIICSDNRAFDFFTQHGKEIWGDIPAVFCGVNNINEQLNLVDSSKHVIVHEIINIKGSIELIEQLQPNLEELIVISDKTLSGNIFLSQFIDAFNAETRNFSYQIINNTEPQQLKQALHQLPAANRAVYLLSLYTQRDGIPNEMIHESRYFFKDVNIPLYSNWDFLMPDMIVGGQLLKAHDQGKLSAELMQQILKHESVSLHNFPPDYTIFDEHQLNKYQLNKENVNVDFQLINEEISFVRAYKKELIVVLSILSVFIFIILLLVGDIIKRKRIEISFIESEKRLELAINGASEGLWDVEISKNYIYINEQFARMLGYQSADELTINLDNWHLHVFSQDVEQMREAFNLHKVGKAEAFQCEVRMCNKDKSYSWFSIHGKITELIDEEPNRITGVILNISDQKAFENELQKAKEKAEESDRLKSSFLANMSHEIRTPMNAILGFTDLLLYGQLSSKEQTDYLQMIKRGGENLLTLINDIIDISKIESGELKISNELINIKELVNEAYEVALSLCKNFKKHIEIKIVSNIPDDQSFIYTDPLRVYQILLNLLSNAVKFTDKGQIVITYCIDEDKHLKISVADTGPGISEKDRHLIFDRFRQVDESTNKKHGGTGLGLSITKSLVELMNGQIDLYSNPPHGAEFTIVLPVILKQHMVEG</sequence>
<dbReference type="SUPFAM" id="SSF55874">
    <property type="entry name" value="ATPase domain of HSP90 chaperone/DNA topoisomerase II/histidine kinase"/>
    <property type="match status" value="1"/>
</dbReference>
<evidence type="ECO:0000313" key="17">
    <source>
        <dbReference type="Proteomes" id="UP000679220"/>
    </source>
</evidence>
<dbReference type="Pfam" id="PF02518">
    <property type="entry name" value="HATPase_c"/>
    <property type="match status" value="1"/>
</dbReference>
<dbReference type="SMART" id="SM00387">
    <property type="entry name" value="HATPase_c"/>
    <property type="match status" value="1"/>
</dbReference>
<dbReference type="PROSITE" id="PS50109">
    <property type="entry name" value="HIS_KIN"/>
    <property type="match status" value="1"/>
</dbReference>
<accession>A0A941F1U2</accession>
<comment type="subcellular location">
    <subcellularLocation>
        <location evidence="2">Membrane</location>
    </subcellularLocation>
</comment>
<dbReference type="PROSITE" id="PS50113">
    <property type="entry name" value="PAC"/>
    <property type="match status" value="1"/>
</dbReference>
<dbReference type="Pfam" id="PF08447">
    <property type="entry name" value="PAS_3"/>
    <property type="match status" value="1"/>
</dbReference>
<keyword evidence="9" id="KW-0902">Two-component regulatory system</keyword>
<dbReference type="InterPro" id="IPR036097">
    <property type="entry name" value="HisK_dim/P_sf"/>
</dbReference>
<name>A0A941F1U2_9BACT</name>
<dbReference type="PROSITE" id="PS50112">
    <property type="entry name" value="PAS"/>
    <property type="match status" value="1"/>
</dbReference>
<evidence type="ECO:0000256" key="1">
    <source>
        <dbReference type="ARBA" id="ARBA00000085"/>
    </source>
</evidence>
<dbReference type="InterPro" id="IPR004358">
    <property type="entry name" value="Sig_transdc_His_kin-like_C"/>
</dbReference>
<keyword evidence="11" id="KW-0131">Cell cycle</keyword>
<dbReference type="Gene3D" id="3.30.565.10">
    <property type="entry name" value="Histidine kinase-like ATPase, C-terminal domain"/>
    <property type="match status" value="1"/>
</dbReference>
<evidence type="ECO:0000259" key="13">
    <source>
        <dbReference type="PROSITE" id="PS50109"/>
    </source>
</evidence>
<keyword evidence="6" id="KW-0547">Nucleotide-binding</keyword>
<dbReference type="EMBL" id="JAGTAR010000003">
    <property type="protein sequence ID" value="MBR8534608.1"/>
    <property type="molecule type" value="Genomic_DNA"/>
</dbReference>
<dbReference type="NCBIfam" id="TIGR00229">
    <property type="entry name" value="sensory_box"/>
    <property type="match status" value="1"/>
</dbReference>
<feature type="transmembrane region" description="Helical" evidence="12">
    <location>
        <begin position="344"/>
        <end position="366"/>
    </location>
</feature>
<keyword evidence="4" id="KW-0597">Phosphoprotein</keyword>
<dbReference type="AlphaFoldDB" id="A0A941F1U2"/>
<evidence type="ECO:0000259" key="14">
    <source>
        <dbReference type="PROSITE" id="PS50112"/>
    </source>
</evidence>
<proteinExistence type="predicted"/>
<evidence type="ECO:0000259" key="15">
    <source>
        <dbReference type="PROSITE" id="PS50113"/>
    </source>
</evidence>
<dbReference type="Gene3D" id="1.10.287.130">
    <property type="match status" value="1"/>
</dbReference>
<dbReference type="PRINTS" id="PR00344">
    <property type="entry name" value="BCTRLSENSOR"/>
</dbReference>
<dbReference type="InterPro" id="IPR003594">
    <property type="entry name" value="HATPase_dom"/>
</dbReference>
<protein>
    <recommendedName>
        <fullName evidence="3">histidine kinase</fullName>
        <ecNumber evidence="3">2.7.13.3</ecNumber>
    </recommendedName>
</protein>
<keyword evidence="12" id="KW-1133">Transmembrane helix</keyword>
<dbReference type="InterPro" id="IPR000700">
    <property type="entry name" value="PAS-assoc_C"/>
</dbReference>
<dbReference type="CDD" id="cd16922">
    <property type="entry name" value="HATPase_EvgS-ArcB-TorS-like"/>
    <property type="match status" value="1"/>
</dbReference>
<dbReference type="GO" id="GO:0005524">
    <property type="term" value="F:ATP binding"/>
    <property type="evidence" value="ECO:0007669"/>
    <property type="project" value="UniProtKB-KW"/>
</dbReference>
<dbReference type="CDD" id="cd00130">
    <property type="entry name" value="PAS"/>
    <property type="match status" value="1"/>
</dbReference>
<evidence type="ECO:0000256" key="8">
    <source>
        <dbReference type="ARBA" id="ARBA00022840"/>
    </source>
</evidence>
<dbReference type="GO" id="GO:0016020">
    <property type="term" value="C:membrane"/>
    <property type="evidence" value="ECO:0007669"/>
    <property type="project" value="UniProtKB-SubCell"/>
</dbReference>
<feature type="domain" description="Histidine kinase" evidence="13">
    <location>
        <begin position="525"/>
        <end position="746"/>
    </location>
</feature>
<dbReference type="SMART" id="SM00091">
    <property type="entry name" value="PAS"/>
    <property type="match status" value="1"/>
</dbReference>
<dbReference type="PANTHER" id="PTHR43711">
    <property type="entry name" value="TWO-COMPONENT HISTIDINE KINASE"/>
    <property type="match status" value="1"/>
</dbReference>